<evidence type="ECO:0000256" key="7">
    <source>
        <dbReference type="ARBA" id="ARBA00022840"/>
    </source>
</evidence>
<dbReference type="Gene3D" id="2.60.40.10">
    <property type="entry name" value="Immunoglobulins"/>
    <property type="match status" value="1"/>
</dbReference>
<keyword evidence="3 12" id="KW-0597">Phosphoprotein</keyword>
<dbReference type="Gene3D" id="1.10.287.130">
    <property type="match status" value="1"/>
</dbReference>
<evidence type="ECO:0000256" key="13">
    <source>
        <dbReference type="SAM" id="Phobius"/>
    </source>
</evidence>
<dbReference type="Pfam" id="PF07494">
    <property type="entry name" value="Reg_prop"/>
    <property type="match status" value="2"/>
</dbReference>
<keyword evidence="13" id="KW-0812">Transmembrane</keyword>
<name>A0A1M6AG16_9BACE</name>
<dbReference type="SUPFAM" id="SSF55874">
    <property type="entry name" value="ATPase domain of HSP90 chaperone/DNA topoisomerase II/histidine kinase"/>
    <property type="match status" value="1"/>
</dbReference>
<dbReference type="SMART" id="SM00448">
    <property type="entry name" value="REC"/>
    <property type="match status" value="1"/>
</dbReference>
<evidence type="ECO:0000256" key="12">
    <source>
        <dbReference type="PROSITE-ProRule" id="PRU00169"/>
    </source>
</evidence>
<dbReference type="InterPro" id="IPR036097">
    <property type="entry name" value="HisK_dim/P_sf"/>
</dbReference>
<dbReference type="Gene3D" id="3.30.565.10">
    <property type="entry name" value="Histidine kinase-like ATPase, C-terminal domain"/>
    <property type="match status" value="1"/>
</dbReference>
<evidence type="ECO:0000256" key="14">
    <source>
        <dbReference type="SAM" id="SignalP"/>
    </source>
</evidence>
<dbReference type="SMART" id="SM00342">
    <property type="entry name" value="HTH_ARAC"/>
    <property type="match status" value="1"/>
</dbReference>
<dbReference type="InterPro" id="IPR009057">
    <property type="entry name" value="Homeodomain-like_sf"/>
</dbReference>
<evidence type="ECO:0000256" key="9">
    <source>
        <dbReference type="ARBA" id="ARBA00023015"/>
    </source>
</evidence>
<feature type="domain" description="Response regulatory" evidence="17">
    <location>
        <begin position="1060"/>
        <end position="1175"/>
    </location>
</feature>
<keyword evidence="10" id="KW-0238">DNA-binding</keyword>
<evidence type="ECO:0000256" key="8">
    <source>
        <dbReference type="ARBA" id="ARBA00023012"/>
    </source>
</evidence>
<dbReference type="SUPFAM" id="SSF63829">
    <property type="entry name" value="Calcium-dependent phosphotriesterase"/>
    <property type="match status" value="2"/>
</dbReference>
<dbReference type="InterPro" id="IPR011123">
    <property type="entry name" value="Y_Y_Y"/>
</dbReference>
<dbReference type="InterPro" id="IPR018060">
    <property type="entry name" value="HTH_AraC"/>
</dbReference>
<dbReference type="GO" id="GO:0003700">
    <property type="term" value="F:DNA-binding transcription factor activity"/>
    <property type="evidence" value="ECO:0007669"/>
    <property type="project" value="InterPro"/>
</dbReference>
<dbReference type="Pfam" id="PF00512">
    <property type="entry name" value="HisKA"/>
    <property type="match status" value="1"/>
</dbReference>
<evidence type="ECO:0000313" key="19">
    <source>
        <dbReference type="Proteomes" id="UP000184192"/>
    </source>
</evidence>
<evidence type="ECO:0000256" key="10">
    <source>
        <dbReference type="ARBA" id="ARBA00023125"/>
    </source>
</evidence>
<dbReference type="CDD" id="cd00075">
    <property type="entry name" value="HATPase"/>
    <property type="match status" value="1"/>
</dbReference>
<dbReference type="PROSITE" id="PS50110">
    <property type="entry name" value="RESPONSE_REGULATORY"/>
    <property type="match status" value="1"/>
</dbReference>
<dbReference type="SMART" id="SM00388">
    <property type="entry name" value="HisKA"/>
    <property type="match status" value="1"/>
</dbReference>
<dbReference type="GO" id="GO:0000155">
    <property type="term" value="F:phosphorelay sensor kinase activity"/>
    <property type="evidence" value="ECO:0007669"/>
    <property type="project" value="InterPro"/>
</dbReference>
<evidence type="ECO:0000259" key="15">
    <source>
        <dbReference type="PROSITE" id="PS01124"/>
    </source>
</evidence>
<dbReference type="Proteomes" id="UP000184192">
    <property type="component" value="Unassembled WGS sequence"/>
</dbReference>
<dbReference type="GO" id="GO:0043565">
    <property type="term" value="F:sequence-specific DNA binding"/>
    <property type="evidence" value="ECO:0007669"/>
    <property type="project" value="InterPro"/>
</dbReference>
<feature type="signal peptide" evidence="14">
    <location>
        <begin position="1"/>
        <end position="19"/>
    </location>
</feature>
<evidence type="ECO:0000256" key="11">
    <source>
        <dbReference type="ARBA" id="ARBA00023163"/>
    </source>
</evidence>
<dbReference type="InterPro" id="IPR013783">
    <property type="entry name" value="Ig-like_fold"/>
</dbReference>
<feature type="modified residue" description="4-aspartylphosphate" evidence="12">
    <location>
        <position position="1108"/>
    </location>
</feature>
<dbReference type="eggNOG" id="COG0745">
    <property type="taxonomic scope" value="Bacteria"/>
</dbReference>
<dbReference type="GO" id="GO:0005524">
    <property type="term" value="F:ATP binding"/>
    <property type="evidence" value="ECO:0007669"/>
    <property type="project" value="UniProtKB-KW"/>
</dbReference>
<dbReference type="PROSITE" id="PS01124">
    <property type="entry name" value="HTH_ARAC_FAMILY_2"/>
    <property type="match status" value="1"/>
</dbReference>
<dbReference type="PANTHER" id="PTHR43547:SF2">
    <property type="entry name" value="HYBRID SIGNAL TRANSDUCTION HISTIDINE KINASE C"/>
    <property type="match status" value="1"/>
</dbReference>
<keyword evidence="8" id="KW-0902">Two-component regulatory system</keyword>
<gene>
    <name evidence="18" type="ORF">SAMN05444350_101236</name>
</gene>
<dbReference type="FunFam" id="3.30.565.10:FF:000037">
    <property type="entry name" value="Hybrid sensor histidine kinase/response regulator"/>
    <property type="match status" value="1"/>
</dbReference>
<evidence type="ECO:0000256" key="1">
    <source>
        <dbReference type="ARBA" id="ARBA00000085"/>
    </source>
</evidence>
<evidence type="ECO:0000256" key="5">
    <source>
        <dbReference type="ARBA" id="ARBA00022741"/>
    </source>
</evidence>
<dbReference type="CDD" id="cd00082">
    <property type="entry name" value="HisKA"/>
    <property type="match status" value="1"/>
</dbReference>
<dbReference type="PRINTS" id="PR00344">
    <property type="entry name" value="BCTRLSENSOR"/>
</dbReference>
<dbReference type="InterPro" id="IPR001789">
    <property type="entry name" value="Sig_transdc_resp-reg_receiver"/>
</dbReference>
<dbReference type="SUPFAM" id="SSF46689">
    <property type="entry name" value="Homeodomain-like"/>
    <property type="match status" value="1"/>
</dbReference>
<dbReference type="RefSeq" id="WP_073312454.1">
    <property type="nucleotide sequence ID" value="NZ_FQZN01000001.1"/>
</dbReference>
<dbReference type="InterPro" id="IPR005467">
    <property type="entry name" value="His_kinase_dom"/>
</dbReference>
<dbReference type="Pfam" id="PF07495">
    <property type="entry name" value="Y_Y_Y"/>
    <property type="match status" value="1"/>
</dbReference>
<keyword evidence="4" id="KW-0808">Transferase</keyword>
<comment type="catalytic activity">
    <reaction evidence="1">
        <text>ATP + protein L-histidine = ADP + protein N-phospho-L-histidine.</text>
        <dbReference type="EC" id="2.7.13.3"/>
    </reaction>
</comment>
<dbReference type="EMBL" id="FQZN01000001">
    <property type="protein sequence ID" value="SHI35486.1"/>
    <property type="molecule type" value="Genomic_DNA"/>
</dbReference>
<dbReference type="PROSITE" id="PS50109">
    <property type="entry name" value="HIS_KIN"/>
    <property type="match status" value="1"/>
</dbReference>
<feature type="domain" description="Histidine kinase" evidence="16">
    <location>
        <begin position="804"/>
        <end position="1021"/>
    </location>
</feature>
<dbReference type="InterPro" id="IPR015943">
    <property type="entry name" value="WD40/YVTN_repeat-like_dom_sf"/>
</dbReference>
<keyword evidence="7" id="KW-0067">ATP-binding</keyword>
<dbReference type="SMART" id="SM00387">
    <property type="entry name" value="HATPase_c"/>
    <property type="match status" value="1"/>
</dbReference>
<dbReference type="InterPro" id="IPR003661">
    <property type="entry name" value="HisK_dim/P_dom"/>
</dbReference>
<dbReference type="eggNOG" id="COG2205">
    <property type="taxonomic scope" value="Bacteria"/>
</dbReference>
<keyword evidence="5" id="KW-0547">Nucleotide-binding</keyword>
<keyword evidence="6" id="KW-0418">Kinase</keyword>
<keyword evidence="13" id="KW-0472">Membrane</keyword>
<sequence>MRYLLSCLFLFLGVLSANAQHMFSKPFPFFNQLSSNEIFNLHQDREGYFWISTTNGLARYDETQLRTFRSGYKNPNLLMDNNISFIGDNNLYVWIGTWRGLNLFDKQTCRIIPAPEEEFGGRGIDAIANGEHEEMWVSSGNKVYRCDSTAHIIREYELGDPGTGYAISSIYTDHSKRLWAVGSCGIYRYEPESDSFFRYPPLGNGHSAYVMHQDRSGNYWIGTWGEGLWQFFPDALKGGGYYKRREIGKSGSEMVVFSIEQDDTFGYLWMLSYAGLHVFRYTDKGILEKVDIHDLVDTHMMYTRICEDREGNLWLPSYDMAYTIFFDNSNVDNYLLPQLKEQMGWDANILNLCQSRDSIMWFRQDRYGLCLYDLSRDRFADSGLGEVNIIKESLHKPGVWVNSNYSPHVMRVTQRDMKMQVEEDINVGGVADLVEDKDGNLWISTWWNVQVKRPDNDGLVVSSEGFPGMTSLVKDAKGGVWGISGGKLINRLKYVDGQIVCESKDSIPALSDKEAVNGICIDGKGCMWLYTSWGRIFRSDETVKTFASVPLDNALDDCTVLGLISDEEKVWIVTNKKVLQYNLRTQTFLTYSTADENIGIDVFRNKAISTDGQGGLYVGGHRGFVHIRSGGMPPASKVRPQLHVTDVRVEDKSVFFDDASEKNTIHRIHLNPGDRNIELSFSPLLYSLNAKYRVAYRMEGADRDWIYLDYGKSSAFYNHLPKGTYKFYVKLEHERGKWTEAKVLLTIVKEPAFYETWFAYFLYTLLVALCFYTVVRLYMRRIKLKSEMKLQEELTRTKLVYFTNVSHELLTPLTVISCISDYLDQKAPTVRQQSVMLKANVEKLKRLIQQVLDFRKMDVGKLRLNVSEGDIREFIENICRINFLPLARKKNIELEAHIETEEMQGYVDFDKLDKILHNLLSNAIKYTPEDKRIIVYAQIIEEAEHKTLMVKVRDEGVGIPAKEIEHIFTRFYSSRKNRGIDSNGIGLSLTKDLVGLHHGDITVESVLGQGTCFTVKLPVDKESYTPDELAEDAAEMQEIALADEPDAETGMADDNTEKSTLLLIDDNTELLSVMKEMFKEKYSVLTAVDGAQAWDKLKNNEVDMIICDVMLPDVNGWELCTRIKGDLRFNHIPVIILTARNGIDDRVASYEAGADAYIAKPFEMKILFARVDNLIKASKMRQAAFRKEENVSLESLAYPSADKKFLQSIIDNIEQHLAESDYDIEQLSTEMNMSKSTLYRKIKTMTGMSALDLIRNVKMKRACMMLLSRQQNISEVAYALGFNSPKYFTKCFKEEFGVTPSEYLQKSDQ</sequence>
<evidence type="ECO:0000313" key="18">
    <source>
        <dbReference type="EMBL" id="SHI35486.1"/>
    </source>
</evidence>
<dbReference type="Pfam" id="PF00072">
    <property type="entry name" value="Response_reg"/>
    <property type="match status" value="1"/>
</dbReference>
<dbReference type="EC" id="2.7.13.3" evidence="2"/>
<dbReference type="GeneID" id="92710482"/>
<feature type="domain" description="HTH araC/xylS-type" evidence="15">
    <location>
        <begin position="1207"/>
        <end position="1306"/>
    </location>
</feature>
<evidence type="ECO:0000256" key="4">
    <source>
        <dbReference type="ARBA" id="ARBA00022679"/>
    </source>
</evidence>
<dbReference type="InterPro" id="IPR036890">
    <property type="entry name" value="HATPase_C_sf"/>
</dbReference>
<keyword evidence="9" id="KW-0805">Transcription regulation</keyword>
<keyword evidence="14" id="KW-0732">Signal</keyword>
<dbReference type="Gene3D" id="1.10.10.60">
    <property type="entry name" value="Homeodomain-like"/>
    <property type="match status" value="2"/>
</dbReference>
<dbReference type="Gene3D" id="3.40.50.2300">
    <property type="match status" value="1"/>
</dbReference>
<dbReference type="Pfam" id="PF12833">
    <property type="entry name" value="HTH_18"/>
    <property type="match status" value="1"/>
</dbReference>
<evidence type="ECO:0000259" key="17">
    <source>
        <dbReference type="PROSITE" id="PS50110"/>
    </source>
</evidence>
<evidence type="ECO:0000256" key="3">
    <source>
        <dbReference type="ARBA" id="ARBA00022553"/>
    </source>
</evidence>
<organism evidence="18 19">
    <name type="scientific">Bacteroides stercorirosoris</name>
    <dbReference type="NCBI Taxonomy" id="871324"/>
    <lineage>
        <taxon>Bacteria</taxon>
        <taxon>Pseudomonadati</taxon>
        <taxon>Bacteroidota</taxon>
        <taxon>Bacteroidia</taxon>
        <taxon>Bacteroidales</taxon>
        <taxon>Bacteroidaceae</taxon>
        <taxon>Bacteroides</taxon>
    </lineage>
</organism>
<feature type="chain" id="PRO_5012500175" description="histidine kinase" evidence="14">
    <location>
        <begin position="20"/>
        <end position="1309"/>
    </location>
</feature>
<dbReference type="SUPFAM" id="SSF52172">
    <property type="entry name" value="CheY-like"/>
    <property type="match status" value="1"/>
</dbReference>
<keyword evidence="11" id="KW-0804">Transcription</keyword>
<reference evidence="19" key="1">
    <citation type="submission" date="2016-11" db="EMBL/GenBank/DDBJ databases">
        <authorList>
            <person name="Varghese N."/>
            <person name="Submissions S."/>
        </authorList>
    </citation>
    <scope>NUCLEOTIDE SEQUENCE [LARGE SCALE GENOMIC DNA]</scope>
    <source>
        <strain evidence="19">DSM 26884</strain>
    </source>
</reference>
<dbReference type="PROSITE" id="PS00041">
    <property type="entry name" value="HTH_ARAC_FAMILY_1"/>
    <property type="match status" value="1"/>
</dbReference>
<keyword evidence="19" id="KW-1185">Reference proteome</keyword>
<dbReference type="PANTHER" id="PTHR43547">
    <property type="entry name" value="TWO-COMPONENT HISTIDINE KINASE"/>
    <property type="match status" value="1"/>
</dbReference>
<dbReference type="InterPro" id="IPR004358">
    <property type="entry name" value="Sig_transdc_His_kin-like_C"/>
</dbReference>
<evidence type="ECO:0000256" key="6">
    <source>
        <dbReference type="ARBA" id="ARBA00022777"/>
    </source>
</evidence>
<evidence type="ECO:0000256" key="2">
    <source>
        <dbReference type="ARBA" id="ARBA00012438"/>
    </source>
</evidence>
<feature type="transmembrane region" description="Helical" evidence="13">
    <location>
        <begin position="757"/>
        <end position="779"/>
    </location>
</feature>
<evidence type="ECO:0000259" key="16">
    <source>
        <dbReference type="PROSITE" id="PS50109"/>
    </source>
</evidence>
<protein>
    <recommendedName>
        <fullName evidence="2">histidine kinase</fullName>
        <ecNumber evidence="2">2.7.13.3</ecNumber>
    </recommendedName>
</protein>
<dbReference type="Pfam" id="PF02518">
    <property type="entry name" value="HATPase_c"/>
    <property type="match status" value="1"/>
</dbReference>
<dbReference type="Gene3D" id="2.130.10.10">
    <property type="entry name" value="YVTN repeat-like/Quinoprotein amine dehydrogenase"/>
    <property type="match status" value="2"/>
</dbReference>
<dbReference type="SUPFAM" id="SSF47384">
    <property type="entry name" value="Homodimeric domain of signal transducing histidine kinase"/>
    <property type="match status" value="1"/>
</dbReference>
<dbReference type="InterPro" id="IPR011110">
    <property type="entry name" value="Reg_prop"/>
</dbReference>
<accession>A0A1M6AG16</accession>
<proteinExistence type="predicted"/>
<dbReference type="InterPro" id="IPR018062">
    <property type="entry name" value="HTH_AraC-typ_CS"/>
</dbReference>
<keyword evidence="13" id="KW-1133">Transmembrane helix</keyword>
<dbReference type="CDD" id="cd17574">
    <property type="entry name" value="REC_OmpR"/>
    <property type="match status" value="1"/>
</dbReference>
<dbReference type="InterPro" id="IPR003594">
    <property type="entry name" value="HATPase_dom"/>
</dbReference>
<dbReference type="InterPro" id="IPR011006">
    <property type="entry name" value="CheY-like_superfamily"/>
</dbReference>